<evidence type="ECO:0000313" key="2">
    <source>
        <dbReference type="EMBL" id="CDO93145.1"/>
    </source>
</evidence>
<reference evidence="2 3" key="1">
    <citation type="submission" date="2014-03" db="EMBL/GenBank/DDBJ databases">
        <title>The genome of Kluyveromyces dobzhanskii.</title>
        <authorList>
            <person name="Nystedt B."/>
            <person name="Astrom S."/>
        </authorList>
    </citation>
    <scope>NUCLEOTIDE SEQUENCE [LARGE SCALE GENOMIC DNA]</scope>
    <source>
        <strain evidence="2 3">CBS 2104</strain>
    </source>
</reference>
<feature type="compositionally biased region" description="Polar residues" evidence="1">
    <location>
        <begin position="198"/>
        <end position="209"/>
    </location>
</feature>
<protein>
    <submittedName>
        <fullName evidence="2">WGS project CCBQ000000000 data, contig 00099</fullName>
    </submittedName>
</protein>
<organism evidence="2 3">
    <name type="scientific">Kluyveromyces dobzhanskii CBS 2104</name>
    <dbReference type="NCBI Taxonomy" id="1427455"/>
    <lineage>
        <taxon>Eukaryota</taxon>
        <taxon>Fungi</taxon>
        <taxon>Dikarya</taxon>
        <taxon>Ascomycota</taxon>
        <taxon>Saccharomycotina</taxon>
        <taxon>Saccharomycetes</taxon>
        <taxon>Saccharomycetales</taxon>
        <taxon>Saccharomycetaceae</taxon>
        <taxon>Kluyveromyces</taxon>
    </lineage>
</organism>
<feature type="region of interest" description="Disordered" evidence="1">
    <location>
        <begin position="198"/>
        <end position="223"/>
    </location>
</feature>
<gene>
    <name evidence="2" type="ORF">KLDO_g1447</name>
</gene>
<name>A0A0A8L2N7_9SACH</name>
<dbReference type="AlphaFoldDB" id="A0A0A8L2N7"/>
<feature type="compositionally biased region" description="Low complexity" evidence="1">
    <location>
        <begin position="210"/>
        <end position="219"/>
    </location>
</feature>
<keyword evidence="3" id="KW-1185">Reference proteome</keyword>
<proteinExistence type="predicted"/>
<evidence type="ECO:0000313" key="3">
    <source>
        <dbReference type="Proteomes" id="UP000031516"/>
    </source>
</evidence>
<comment type="caution">
    <text evidence="2">The sequence shown here is derived from an EMBL/GenBank/DDBJ whole genome shotgun (WGS) entry which is preliminary data.</text>
</comment>
<accession>A0A0A8L2N7</accession>
<sequence length="336" mass="37257">MDPKIVGNSRVSSKPIGKPMPPVLEIVGSGEIAPMEKVPCKPTKKRMVRSPLAGEPITNMWLESNYIVMPITTEPVNASLESTIHKSVTSKTDEDLDDRPFLKYHERASKSDLLMDEIMNLYSNSEDSIERTPIIEQKIDEFIDTVHESLMNHKASRTVNAKIKRVDVKPVIVDENVTNKNSCSGTLDTEEITSNDVLNADISSPEYTTSGGSDQSSGGEEFSDLDSIAPVFKSPVSTSDESFYSCFDDIPRESEKHFTATNDVSLGRHFSARNMEATVIKTRVLEINDMVGFSDNEDEIETDLGPSLEEYIDMSNDPFIQIVDDTSSSMYSGSFT</sequence>
<dbReference type="Proteomes" id="UP000031516">
    <property type="component" value="Unassembled WGS sequence"/>
</dbReference>
<dbReference type="OrthoDB" id="4036231at2759"/>
<dbReference type="EMBL" id="CCBQ010000019">
    <property type="protein sequence ID" value="CDO93145.1"/>
    <property type="molecule type" value="Genomic_DNA"/>
</dbReference>
<evidence type="ECO:0000256" key="1">
    <source>
        <dbReference type="SAM" id="MobiDB-lite"/>
    </source>
</evidence>